<keyword evidence="2" id="KW-1185">Reference proteome</keyword>
<accession>A0ABW1AKP5</accession>
<organism evidence="1 2">
    <name type="scientific">Thauera sinica</name>
    <dbReference type="NCBI Taxonomy" id="2665146"/>
    <lineage>
        <taxon>Bacteria</taxon>
        <taxon>Pseudomonadati</taxon>
        <taxon>Pseudomonadota</taxon>
        <taxon>Betaproteobacteria</taxon>
        <taxon>Rhodocyclales</taxon>
        <taxon>Zoogloeaceae</taxon>
        <taxon>Thauera</taxon>
    </lineage>
</organism>
<reference evidence="2" key="1">
    <citation type="journal article" date="2019" name="Int. J. Syst. Evol. Microbiol.">
        <title>The Global Catalogue of Microorganisms (GCM) 10K type strain sequencing project: providing services to taxonomists for standard genome sequencing and annotation.</title>
        <authorList>
            <consortium name="The Broad Institute Genomics Platform"/>
            <consortium name="The Broad Institute Genome Sequencing Center for Infectious Disease"/>
            <person name="Wu L."/>
            <person name="Ma J."/>
        </authorList>
    </citation>
    <scope>NUCLEOTIDE SEQUENCE [LARGE SCALE GENOMIC DNA]</scope>
    <source>
        <strain evidence="2">SHR3</strain>
    </source>
</reference>
<proteinExistence type="predicted"/>
<evidence type="ECO:0000313" key="1">
    <source>
        <dbReference type="EMBL" id="MFC5767750.1"/>
    </source>
</evidence>
<name>A0ABW1AKP5_9RHOO</name>
<gene>
    <name evidence="1" type="ORF">ACFPTN_00015</name>
</gene>
<evidence type="ECO:0000313" key="2">
    <source>
        <dbReference type="Proteomes" id="UP001595974"/>
    </source>
</evidence>
<dbReference type="RefSeq" id="WP_096446985.1">
    <property type="nucleotide sequence ID" value="NZ_JBHSOG010000002.1"/>
</dbReference>
<sequence length="125" mass="14031">MNTLVLLLKRDSVWSPETWAMQHGGERGVGGQVMIEGQSSWLSILRDDRVLDEYDDEERSELSAMLAEPMPFLLEWKGSDLIEALIRAVPFESGAVVDNDHGLLASIQAIRDLPLGSWVRERTLP</sequence>
<protein>
    <submittedName>
        <fullName evidence="1">Uncharacterized protein</fullName>
    </submittedName>
</protein>
<comment type="caution">
    <text evidence="1">The sequence shown here is derived from an EMBL/GenBank/DDBJ whole genome shotgun (WGS) entry which is preliminary data.</text>
</comment>
<dbReference type="EMBL" id="JBHSOG010000002">
    <property type="protein sequence ID" value="MFC5767750.1"/>
    <property type="molecule type" value="Genomic_DNA"/>
</dbReference>
<dbReference type="Proteomes" id="UP001595974">
    <property type="component" value="Unassembled WGS sequence"/>
</dbReference>